<dbReference type="InterPro" id="IPR037147">
    <property type="entry name" value="Ribosomal_bL28_sf"/>
</dbReference>
<dbReference type="PANTHER" id="PTHR13528:SF2">
    <property type="entry name" value="LARGE RIBOSOMAL SUBUNIT PROTEIN BL28M"/>
    <property type="match status" value="1"/>
</dbReference>
<dbReference type="FunCoup" id="A0A1D2V875">
    <property type="interactions" value="230"/>
</dbReference>
<keyword evidence="6" id="KW-1185">Reference proteome</keyword>
<reference evidence="6" key="1">
    <citation type="submission" date="2016-05" db="EMBL/GenBank/DDBJ databases">
        <title>Comparative genomics of biotechnologically important yeasts.</title>
        <authorList>
            <consortium name="DOE Joint Genome Institute"/>
            <person name="Riley R."/>
            <person name="Haridas S."/>
            <person name="Wolfe K.H."/>
            <person name="Lopes M.R."/>
            <person name="Hittinger C.T."/>
            <person name="Goker M."/>
            <person name="Salamov A."/>
            <person name="Wisecaver J."/>
            <person name="Long T.M."/>
            <person name="Aerts A.L."/>
            <person name="Barry K."/>
            <person name="Choi C."/>
            <person name="Clum A."/>
            <person name="Coughlan A.Y."/>
            <person name="Deshpande S."/>
            <person name="Douglass A.P."/>
            <person name="Hanson S.J."/>
            <person name="Klenk H.-P."/>
            <person name="Labutti K."/>
            <person name="Lapidus A."/>
            <person name="Lindquist E."/>
            <person name="Lipzen A."/>
            <person name="Meier-Kolthoff J.P."/>
            <person name="Ohm R.A."/>
            <person name="Otillar R.P."/>
            <person name="Pangilinan J."/>
            <person name="Peng Y."/>
            <person name="Rokas A."/>
            <person name="Rosa C.A."/>
            <person name="Scheuner C."/>
            <person name="Sibirny A.A."/>
            <person name="Slot J.C."/>
            <person name="Stielow J.B."/>
            <person name="Sun H."/>
            <person name="Kurtzman C.P."/>
            <person name="Blackwell M."/>
            <person name="Grigoriev I.V."/>
            <person name="Jeffries T.W."/>
        </authorList>
    </citation>
    <scope>NUCLEOTIDE SEQUENCE [LARGE SCALE GENOMIC DNA]</scope>
    <source>
        <strain evidence="6">DSM 1968</strain>
    </source>
</reference>
<dbReference type="GO" id="GO:0003735">
    <property type="term" value="F:structural constituent of ribosome"/>
    <property type="evidence" value="ECO:0007669"/>
    <property type="project" value="EnsemblFungi"/>
</dbReference>
<protein>
    <recommendedName>
        <fullName evidence="7">Ribosomal protein L28</fullName>
    </recommendedName>
</protein>
<evidence type="ECO:0000256" key="2">
    <source>
        <dbReference type="ARBA" id="ARBA00022980"/>
    </source>
</evidence>
<feature type="region of interest" description="Disordered" evidence="4">
    <location>
        <begin position="271"/>
        <end position="290"/>
    </location>
</feature>
<dbReference type="EMBL" id="KV454505">
    <property type="protein sequence ID" value="ODV57829.1"/>
    <property type="molecule type" value="Genomic_DNA"/>
</dbReference>
<sequence length="290" mass="33435">MIGLIGKNQTSFLGGFKSLLNFSTSLTLNKSWRLIECRKTKKVTIPVAGKPRKSKYVPNKPPAVPIYKYGPSHIFKQSNRGLYGGKFIRSGFSYIENDHSVTKNRRKWKLNVLKKKLWSETLGKLIEVKVVASVLRTIEKEGGIDNYLIKEKSARIKELGPFGWQLRYQVLRRMEFMKKPNNCLELHENKGNKTPIYFKVPIKGVEQKIKVGKRKVLANLYHAEKIKLKSGFSRTEFTRQNRDLSIEELIKKLEKLKFDFKKIVVETPTVTKNGGEAKSKPKKKQANLRV</sequence>
<dbReference type="InterPro" id="IPR034704">
    <property type="entry name" value="Ribosomal_bL28/bL31-like_sf"/>
</dbReference>
<dbReference type="AlphaFoldDB" id="A0A1D2V875"/>
<evidence type="ECO:0000256" key="3">
    <source>
        <dbReference type="ARBA" id="ARBA00023274"/>
    </source>
</evidence>
<feature type="compositionally biased region" description="Basic residues" evidence="4">
    <location>
        <begin position="280"/>
        <end position="290"/>
    </location>
</feature>
<proteinExistence type="inferred from homology"/>
<evidence type="ECO:0000313" key="6">
    <source>
        <dbReference type="Proteomes" id="UP000095038"/>
    </source>
</evidence>
<keyword evidence="3" id="KW-0687">Ribonucleoprotein</keyword>
<dbReference type="GeneID" id="30967861"/>
<dbReference type="Pfam" id="PF00830">
    <property type="entry name" value="Ribosomal_L28"/>
    <property type="match status" value="1"/>
</dbReference>
<keyword evidence="2" id="KW-0689">Ribosomal protein</keyword>
<evidence type="ECO:0008006" key="7">
    <source>
        <dbReference type="Google" id="ProtNLM"/>
    </source>
</evidence>
<dbReference type="SUPFAM" id="SSF143800">
    <property type="entry name" value="L28p-like"/>
    <property type="match status" value="1"/>
</dbReference>
<evidence type="ECO:0000256" key="1">
    <source>
        <dbReference type="ARBA" id="ARBA00008760"/>
    </source>
</evidence>
<gene>
    <name evidence="5" type="ORF">ASCRUDRAFT_78353</name>
</gene>
<organism evidence="5 6">
    <name type="scientific">Ascoidea rubescens DSM 1968</name>
    <dbReference type="NCBI Taxonomy" id="1344418"/>
    <lineage>
        <taxon>Eukaryota</taxon>
        <taxon>Fungi</taxon>
        <taxon>Dikarya</taxon>
        <taxon>Ascomycota</taxon>
        <taxon>Saccharomycotina</taxon>
        <taxon>Saccharomycetes</taxon>
        <taxon>Ascoideaceae</taxon>
        <taxon>Ascoidea</taxon>
    </lineage>
</organism>
<dbReference type="GO" id="GO:0005762">
    <property type="term" value="C:mitochondrial large ribosomal subunit"/>
    <property type="evidence" value="ECO:0007669"/>
    <property type="project" value="EnsemblFungi"/>
</dbReference>
<dbReference type="OrthoDB" id="361870at2759"/>
<name>A0A1D2V875_9ASCO</name>
<dbReference type="InParanoid" id="A0A1D2V875"/>
<dbReference type="RefSeq" id="XP_020044136.1">
    <property type="nucleotide sequence ID" value="XM_020194225.1"/>
</dbReference>
<dbReference type="Proteomes" id="UP000095038">
    <property type="component" value="Unassembled WGS sequence"/>
</dbReference>
<accession>A0A1D2V875</accession>
<dbReference type="PANTHER" id="PTHR13528">
    <property type="entry name" value="39S RIBOSOMAL PROTEIN L28, MITOCHONDRIAL"/>
    <property type="match status" value="1"/>
</dbReference>
<dbReference type="Gene3D" id="2.30.170.40">
    <property type="entry name" value="Ribosomal protein L28/L24"/>
    <property type="match status" value="1"/>
</dbReference>
<dbReference type="InterPro" id="IPR026569">
    <property type="entry name" value="Ribosomal_bL28"/>
</dbReference>
<dbReference type="STRING" id="1344418.A0A1D2V875"/>
<evidence type="ECO:0000313" key="5">
    <source>
        <dbReference type="EMBL" id="ODV57829.1"/>
    </source>
</evidence>
<evidence type="ECO:0000256" key="4">
    <source>
        <dbReference type="SAM" id="MobiDB-lite"/>
    </source>
</evidence>
<comment type="similarity">
    <text evidence="1">Belongs to the bacterial ribosomal protein bL28 family.</text>
</comment>